<feature type="compositionally biased region" description="Basic residues" evidence="3">
    <location>
        <begin position="660"/>
        <end position="672"/>
    </location>
</feature>
<feature type="domain" description="PAZ" evidence="5">
    <location>
        <begin position="176"/>
        <end position="289"/>
    </location>
</feature>
<dbReference type="Pfam" id="PF16488">
    <property type="entry name" value="ArgoL2"/>
    <property type="match status" value="1"/>
</dbReference>
<dbReference type="InterPro" id="IPR014811">
    <property type="entry name" value="ArgoL1"/>
</dbReference>
<dbReference type="PROSITE" id="PS50821">
    <property type="entry name" value="PAZ"/>
    <property type="match status" value="1"/>
</dbReference>
<gene>
    <name evidence="7" type="ORF">TRITD_5Bv1G221140</name>
</gene>
<dbReference type="EMBL" id="LT934120">
    <property type="protein sequence ID" value="VAI38338.1"/>
    <property type="molecule type" value="Genomic_DNA"/>
</dbReference>
<keyword evidence="8" id="KW-1185">Reference proteome</keyword>
<dbReference type="Pfam" id="PF08699">
    <property type="entry name" value="ArgoL1"/>
    <property type="match status" value="1"/>
</dbReference>
<dbReference type="InterPro" id="IPR029071">
    <property type="entry name" value="Ubiquitin-like_domsf"/>
</dbReference>
<dbReference type="InterPro" id="IPR000626">
    <property type="entry name" value="Ubiquitin-like_dom"/>
</dbReference>
<dbReference type="InterPro" id="IPR032472">
    <property type="entry name" value="ArgoL2"/>
</dbReference>
<accession>A0A9R0XKI8</accession>
<dbReference type="Gramene" id="TRITD5Bv1G221140.5">
    <property type="protein sequence ID" value="TRITD5Bv1G221140.5"/>
    <property type="gene ID" value="TRITD5Bv1G221140"/>
</dbReference>
<organism evidence="7 8">
    <name type="scientific">Triticum turgidum subsp. durum</name>
    <name type="common">Durum wheat</name>
    <name type="synonym">Triticum durum</name>
    <dbReference type="NCBI Taxonomy" id="4567"/>
    <lineage>
        <taxon>Eukaryota</taxon>
        <taxon>Viridiplantae</taxon>
        <taxon>Streptophyta</taxon>
        <taxon>Embryophyta</taxon>
        <taxon>Tracheophyta</taxon>
        <taxon>Spermatophyta</taxon>
        <taxon>Magnoliopsida</taxon>
        <taxon>Liliopsida</taxon>
        <taxon>Poales</taxon>
        <taxon>Poaceae</taxon>
        <taxon>BOP clade</taxon>
        <taxon>Pooideae</taxon>
        <taxon>Triticodae</taxon>
        <taxon>Triticeae</taxon>
        <taxon>Triticinae</taxon>
        <taxon>Triticum</taxon>
    </lineage>
</organism>
<evidence type="ECO:0000256" key="1">
    <source>
        <dbReference type="ARBA" id="ARBA00008201"/>
    </source>
</evidence>
<feature type="domain" description="Ubiquitin-like" evidence="4">
    <location>
        <begin position="575"/>
        <end position="650"/>
    </location>
</feature>
<dbReference type="SUPFAM" id="SSF54236">
    <property type="entry name" value="Ubiquitin-like"/>
    <property type="match status" value="1"/>
</dbReference>
<feature type="domain" description="Piwi" evidence="6">
    <location>
        <begin position="403"/>
        <end position="544"/>
    </location>
</feature>
<dbReference type="SUPFAM" id="SSF101690">
    <property type="entry name" value="PAZ domain"/>
    <property type="match status" value="1"/>
</dbReference>
<dbReference type="GO" id="GO:0003723">
    <property type="term" value="F:RNA binding"/>
    <property type="evidence" value="ECO:0007669"/>
    <property type="project" value="InterPro"/>
</dbReference>
<dbReference type="SUPFAM" id="SSF53098">
    <property type="entry name" value="Ribonuclease H-like"/>
    <property type="match status" value="1"/>
</dbReference>
<dbReference type="Pfam" id="PF02171">
    <property type="entry name" value="Piwi"/>
    <property type="match status" value="1"/>
</dbReference>
<protein>
    <submittedName>
        <fullName evidence="7">Uncharacterized protein</fullName>
    </submittedName>
</protein>
<keyword evidence="2" id="KW-0943">RNA-mediated gene silencing</keyword>
<comment type="similarity">
    <text evidence="1">Belongs to the argonaute family. Ago subfamily.</text>
</comment>
<dbReference type="PROSITE" id="PS50053">
    <property type="entry name" value="UBIQUITIN_2"/>
    <property type="match status" value="1"/>
</dbReference>
<dbReference type="AlphaFoldDB" id="A0A9R0XKI8"/>
<dbReference type="Pfam" id="PF02170">
    <property type="entry name" value="PAZ"/>
    <property type="match status" value="1"/>
</dbReference>
<dbReference type="SMART" id="SM01163">
    <property type="entry name" value="DUF1785"/>
    <property type="match status" value="1"/>
</dbReference>
<dbReference type="PANTHER" id="PTHR22891">
    <property type="entry name" value="EUKARYOTIC TRANSLATION INITIATION FACTOR 2C"/>
    <property type="match status" value="1"/>
</dbReference>
<name>A0A9R0XKI8_TRITD</name>
<dbReference type="Gene3D" id="3.10.20.90">
    <property type="entry name" value="Phosphatidylinositol 3-kinase Catalytic Subunit, Chain A, domain 1"/>
    <property type="match status" value="1"/>
</dbReference>
<evidence type="ECO:0000259" key="5">
    <source>
        <dbReference type="PROSITE" id="PS50821"/>
    </source>
</evidence>
<evidence type="ECO:0000259" key="6">
    <source>
        <dbReference type="PROSITE" id="PS50822"/>
    </source>
</evidence>
<dbReference type="SMART" id="SM00950">
    <property type="entry name" value="Piwi"/>
    <property type="match status" value="1"/>
</dbReference>
<evidence type="ECO:0000256" key="2">
    <source>
        <dbReference type="ARBA" id="ARBA00023158"/>
    </source>
</evidence>
<dbReference type="Pfam" id="PF16486">
    <property type="entry name" value="ArgoN"/>
    <property type="match status" value="1"/>
</dbReference>
<dbReference type="Gene3D" id="3.30.420.10">
    <property type="entry name" value="Ribonuclease H-like superfamily/Ribonuclease H"/>
    <property type="match status" value="1"/>
</dbReference>
<dbReference type="InterPro" id="IPR003165">
    <property type="entry name" value="Piwi"/>
</dbReference>
<evidence type="ECO:0000259" key="4">
    <source>
        <dbReference type="PROSITE" id="PS50053"/>
    </source>
</evidence>
<dbReference type="InterPro" id="IPR003100">
    <property type="entry name" value="PAZ_dom"/>
</dbReference>
<dbReference type="Gene3D" id="2.170.260.10">
    <property type="entry name" value="paz domain"/>
    <property type="match status" value="1"/>
</dbReference>
<feature type="region of interest" description="Disordered" evidence="3">
    <location>
        <begin position="646"/>
        <end position="684"/>
    </location>
</feature>
<dbReference type="FunFam" id="2.170.260.10:FF:000001">
    <property type="entry name" value="Protein argonaute-2"/>
    <property type="match status" value="1"/>
</dbReference>
<dbReference type="SMART" id="SM00949">
    <property type="entry name" value="PAZ"/>
    <property type="match status" value="1"/>
</dbReference>
<evidence type="ECO:0000256" key="3">
    <source>
        <dbReference type="SAM" id="MobiDB-lite"/>
    </source>
</evidence>
<dbReference type="InterPro" id="IPR036085">
    <property type="entry name" value="PAZ_dom_sf"/>
</dbReference>
<evidence type="ECO:0000313" key="8">
    <source>
        <dbReference type="Proteomes" id="UP000324705"/>
    </source>
</evidence>
<dbReference type="Proteomes" id="UP000324705">
    <property type="component" value="Chromosome 5B"/>
</dbReference>
<sequence length="975" mass="111061">MVSINPESKSRAVNREVLSELIKLHGKTSLGGKLPAYDGRKSLYTAGSLPFESEEFSVTLVDPEKKDKEKAEREYKITIRIAGRTDLYQLQQFLKGRQKDMPQETIQVLDVVLRESPSWNYVTVSRSFFSTTFGHRGDIGEGLECWRGYYQSLRPTQMGLSLNIDISATSFFKPVTVVQFVLEFLNLRDASWPLTDRDRVKIKKALRGVRVETNHQEDQIRRYKITGITPVPMSQLIFPVDERGARMSVVQYFMQRYNYNLQYTSWPCLQFGSDARPVYLPMEACKIVEGQRYSKKLNDKQVTNILRATCQRPQQREQSIREMVLHNKYAEDKFAQEFGINVCSDLVSVPARVLPPPMLRYHDSGKEKTCVPSVGQWNMINKVGRPPSIEKAFTRFGVPAVKKVPTIIFGADVTHPPPGEDSASSIAAVVASMDWPEITKYRGLVSAQPHRQEIIEDLFSVTKDLQRGNANGGMIRELLIAFRRKTGRRPERILFYRDGVSEGQFSHVLLHEMDAIRKACASLDEGYMPEVSFIPVEKKHYTRLSREVNEKREITDKSSWEGTCAGQLIKKQQPLNIFVDTPMRRYTVDIPPTSSCYLLKTTIETKVGGCIDNCTLTFDCGQTIECNRTLGYYGIKNYSVLKLNPKLRGGNPPTQEVSKKPNKGASKKLGKRRHDEQSSVQETLRVSKKPRKCEHCGQKPGRPSRMLFADPLLDEYILNHGSSFIKKKRIPSMKRKGSKIWRGVGSAEGITLCISITEILKKAAKAKRSWDGKIGLRDFRVVDGRAILIKPTNCRLNSLNFRKDCKCFSGFIRKILGAAAAKLFYMKDLLHKLDCASKDDIYWLLDYVGAHLALKTNTEWGKIIRQIMVFHDGLDKSAQKNFMAAVNCVRCPSNWSQGRLQKHFIFRPNVAYRKRRNWPAYEKTSFGCFKCLRNNSTHGCALADYAGPMLLGNFVCDVIRELLMHKYPIQEALGI</sequence>
<reference evidence="7 8" key="1">
    <citation type="submission" date="2017-09" db="EMBL/GenBank/DDBJ databases">
        <authorList>
            <consortium name="International Durum Wheat Genome Sequencing Consortium (IDWGSC)"/>
            <person name="Milanesi L."/>
        </authorList>
    </citation>
    <scope>NUCLEOTIDE SEQUENCE [LARGE SCALE GENOMIC DNA]</scope>
    <source>
        <strain evidence="8">cv. Svevo</strain>
    </source>
</reference>
<dbReference type="InterPro" id="IPR032474">
    <property type="entry name" value="Argonaute_N"/>
</dbReference>
<dbReference type="GO" id="GO:0031047">
    <property type="term" value="P:regulatory ncRNA-mediated gene silencing"/>
    <property type="evidence" value="ECO:0007669"/>
    <property type="project" value="UniProtKB-KW"/>
</dbReference>
<dbReference type="InterPro" id="IPR012337">
    <property type="entry name" value="RNaseH-like_sf"/>
</dbReference>
<evidence type="ECO:0000313" key="7">
    <source>
        <dbReference type="EMBL" id="VAI38338.1"/>
    </source>
</evidence>
<dbReference type="CDD" id="cd02846">
    <property type="entry name" value="PAZ_argonaute_like"/>
    <property type="match status" value="1"/>
</dbReference>
<proteinExistence type="inferred from homology"/>
<dbReference type="InterPro" id="IPR036397">
    <property type="entry name" value="RNaseH_sf"/>
</dbReference>
<dbReference type="PROSITE" id="PS50822">
    <property type="entry name" value="PIWI"/>
    <property type="match status" value="1"/>
</dbReference>